<dbReference type="PANTHER" id="PTHR40661">
    <property type="match status" value="1"/>
</dbReference>
<dbReference type="OrthoDB" id="7011085at2"/>
<feature type="domain" description="Peptidase S24/S26A/S26B/S26C" evidence="4">
    <location>
        <begin position="14"/>
        <end position="121"/>
    </location>
</feature>
<accession>A0A4S5BNL5</accession>
<dbReference type="Gene3D" id="2.10.109.10">
    <property type="entry name" value="Umud Fragment, subunit A"/>
    <property type="match status" value="1"/>
</dbReference>
<dbReference type="InterPro" id="IPR015927">
    <property type="entry name" value="Peptidase_S24_S26A/B/C"/>
</dbReference>
<evidence type="ECO:0000256" key="3">
    <source>
        <dbReference type="ARBA" id="ARBA00023163"/>
    </source>
</evidence>
<dbReference type="AlphaFoldDB" id="A0A4S5BNL5"/>
<keyword evidence="1" id="KW-0805">Transcription regulation</keyword>
<keyword evidence="3" id="KW-0804">Transcription</keyword>
<dbReference type="PANTHER" id="PTHR40661:SF3">
    <property type="entry name" value="FELS-1 PROPHAGE TRANSCRIPTIONAL REGULATOR"/>
    <property type="match status" value="1"/>
</dbReference>
<dbReference type="Proteomes" id="UP000306236">
    <property type="component" value="Unassembled WGS sequence"/>
</dbReference>
<comment type="caution">
    <text evidence="5">The sequence shown here is derived from an EMBL/GenBank/DDBJ whole genome shotgun (WGS) entry which is preliminary data.</text>
</comment>
<dbReference type="InterPro" id="IPR036286">
    <property type="entry name" value="LexA/Signal_pep-like_sf"/>
</dbReference>
<dbReference type="Pfam" id="PF00717">
    <property type="entry name" value="Peptidase_S24"/>
    <property type="match status" value="1"/>
</dbReference>
<gene>
    <name evidence="5" type="ORF">E8K88_11840</name>
</gene>
<dbReference type="GO" id="GO:0003677">
    <property type="term" value="F:DNA binding"/>
    <property type="evidence" value="ECO:0007669"/>
    <property type="project" value="UniProtKB-KW"/>
</dbReference>
<dbReference type="InterPro" id="IPR039418">
    <property type="entry name" value="LexA-like"/>
</dbReference>
<dbReference type="CDD" id="cd06529">
    <property type="entry name" value="S24_LexA-like"/>
    <property type="match status" value="1"/>
</dbReference>
<dbReference type="SUPFAM" id="SSF51306">
    <property type="entry name" value="LexA/Signal peptidase"/>
    <property type="match status" value="1"/>
</dbReference>
<evidence type="ECO:0000256" key="1">
    <source>
        <dbReference type="ARBA" id="ARBA00023015"/>
    </source>
</evidence>
<evidence type="ECO:0000259" key="4">
    <source>
        <dbReference type="Pfam" id="PF00717"/>
    </source>
</evidence>
<reference evidence="5 6" key="1">
    <citation type="submission" date="2019-04" db="EMBL/GenBank/DDBJ databases">
        <title>Lampropedia sp YIM MLB12 draf genome.</title>
        <authorList>
            <person name="Wang Y.-X."/>
        </authorList>
    </citation>
    <scope>NUCLEOTIDE SEQUENCE [LARGE SCALE GENOMIC DNA]</scope>
    <source>
        <strain evidence="5 6">YIM MLB12</strain>
    </source>
</reference>
<keyword evidence="2" id="KW-0238">DNA-binding</keyword>
<evidence type="ECO:0000313" key="5">
    <source>
        <dbReference type="EMBL" id="THJ32471.1"/>
    </source>
</evidence>
<protein>
    <submittedName>
        <fullName evidence="5">Helix-turn-helix transcriptional regulator</fullName>
    </submittedName>
</protein>
<sequence length="129" mass="14116">MGPGNDVHHSDVIVGAISLSPEWLDKRIRPTSHRALGFIHAYGDSMSPTFEDGDILLVDTGLRDPSGADGVYVLEANHRIFIKRVTEKLSGGHIVTSDNPSIKTTDELNGDSEVQVKGKVVWVWNGRKL</sequence>
<proteinExistence type="predicted"/>
<evidence type="ECO:0000313" key="6">
    <source>
        <dbReference type="Proteomes" id="UP000306236"/>
    </source>
</evidence>
<organism evidence="5 6">
    <name type="scientific">Lampropedia aestuarii</name>
    <dbReference type="NCBI Taxonomy" id="2562762"/>
    <lineage>
        <taxon>Bacteria</taxon>
        <taxon>Pseudomonadati</taxon>
        <taxon>Pseudomonadota</taxon>
        <taxon>Betaproteobacteria</taxon>
        <taxon>Burkholderiales</taxon>
        <taxon>Comamonadaceae</taxon>
        <taxon>Lampropedia</taxon>
    </lineage>
</organism>
<dbReference type="EMBL" id="SSWX01000015">
    <property type="protein sequence ID" value="THJ32471.1"/>
    <property type="molecule type" value="Genomic_DNA"/>
</dbReference>
<keyword evidence="6" id="KW-1185">Reference proteome</keyword>
<evidence type="ECO:0000256" key="2">
    <source>
        <dbReference type="ARBA" id="ARBA00023125"/>
    </source>
</evidence>
<name>A0A4S5BNL5_9BURK</name>